<evidence type="ECO:0000313" key="1">
    <source>
        <dbReference type="EMBL" id="CAD8099011.1"/>
    </source>
</evidence>
<reference evidence="1" key="1">
    <citation type="submission" date="2021-01" db="EMBL/GenBank/DDBJ databases">
        <authorList>
            <consortium name="Genoscope - CEA"/>
            <person name="William W."/>
        </authorList>
    </citation>
    <scope>NUCLEOTIDE SEQUENCE</scope>
</reference>
<dbReference type="OrthoDB" id="305854at2759"/>
<sequence length="505" mass="60833">MNELNFQFSHSIQDLNQTQINQVESLIQNLPDIKNDSQMFPQDLIIEKKDHQYYFGFELQAKSLLSNKSQICLMQEIGYPYHYSKHLLRLLIKLQKYNIYLPTLKQDSFINIDQGNQLSQQHSNESPIKVQQFVLYQFGLEKLEQNSQALISNYCLSPEFKEALNCENNYNKIHFTEKMAIFNTGCILFELYTKHQLYDKETSKYNLTKYMFKKLEYESFLFGQLVQKCTLVDEQESNKRLTFQEALSQLNYIDQCVQIIKIAEKQQKQIDFDLFFSLDSSLYEQLNLFLKYKCHHQMTGRLFIMQNLSIIKFIYILFKEEDHFYFRNFLILKLIMKELLELKELKDTPYEHYKSENTILNFNDSEDEIREFLQNYSQKYTELLYQLIIGILEKEKQNRNKEQAKRVFKKQFSQSQLQDFQQEFHANLFPEKTPQQQLHKLCLANIQKVFNYNNLMHNFQPIFLQLIRDHHCYEIYDHLLKVLFQDVNQHQIQKIIAAIRNNVNN</sequence>
<comment type="caution">
    <text evidence="1">The sequence shown here is derived from an EMBL/GenBank/DDBJ whole genome shotgun (WGS) entry which is preliminary data.</text>
</comment>
<dbReference type="AlphaFoldDB" id="A0A8S1P7R9"/>
<proteinExistence type="predicted"/>
<keyword evidence="2" id="KW-1185">Reference proteome</keyword>
<organism evidence="1 2">
    <name type="scientific">Paramecium sonneborni</name>
    <dbReference type="NCBI Taxonomy" id="65129"/>
    <lineage>
        <taxon>Eukaryota</taxon>
        <taxon>Sar</taxon>
        <taxon>Alveolata</taxon>
        <taxon>Ciliophora</taxon>
        <taxon>Intramacronucleata</taxon>
        <taxon>Oligohymenophorea</taxon>
        <taxon>Peniculida</taxon>
        <taxon>Parameciidae</taxon>
        <taxon>Paramecium</taxon>
    </lineage>
</organism>
<accession>A0A8S1P7R9</accession>
<evidence type="ECO:0000313" key="2">
    <source>
        <dbReference type="Proteomes" id="UP000692954"/>
    </source>
</evidence>
<dbReference type="EMBL" id="CAJJDN010000071">
    <property type="protein sequence ID" value="CAD8099011.1"/>
    <property type="molecule type" value="Genomic_DNA"/>
</dbReference>
<name>A0A8S1P7R9_9CILI</name>
<evidence type="ECO:0008006" key="3">
    <source>
        <dbReference type="Google" id="ProtNLM"/>
    </source>
</evidence>
<gene>
    <name evidence="1" type="ORF">PSON_ATCC_30995.1.T0710096</name>
</gene>
<dbReference type="Proteomes" id="UP000692954">
    <property type="component" value="Unassembled WGS sequence"/>
</dbReference>
<protein>
    <recommendedName>
        <fullName evidence="3">Protein kinase domain-containing protein</fullName>
    </recommendedName>
</protein>